<feature type="compositionally biased region" description="Polar residues" evidence="1">
    <location>
        <begin position="90"/>
        <end position="129"/>
    </location>
</feature>
<feature type="compositionally biased region" description="Basic and acidic residues" evidence="1">
    <location>
        <begin position="156"/>
        <end position="171"/>
    </location>
</feature>
<proteinExistence type="predicted"/>
<feature type="region of interest" description="Disordered" evidence="1">
    <location>
        <begin position="466"/>
        <end position="492"/>
    </location>
</feature>
<feature type="compositionally biased region" description="Low complexity" evidence="1">
    <location>
        <begin position="1"/>
        <end position="22"/>
    </location>
</feature>
<sequence length="582" mass="63465">MANRYPRSVSVRPVGSGSGSSPLSINNINLPGAWPPEPADSTGSASTPSLAAHSARRPVLPTNRRRPGVSIVENPIITHSRSRHAEASDLNGTQQSNFSSVEANAVRSTSNGRSNSRAHPYLPSSQHTMGNERVKTEEALQKTTSHIPQPLLEAHAPLKKDRHAKDGHWTKKDVKQFQMKLEDLYQKQHEEEKQDANHPQVDGGHRSTSISVGMEASTAASNTNGTNVNGFANGSAYTPGLMVDASTCTQTQACTESDQQAHDLIARQRRNHEQRRLFARMEAANRLHANKKVTAQLQHITKGMQNMRISHVGGEVPAAPVRPEVRPSPSVHANQQPPERVNATFAAPKPTDITPLFATKRSLFVSDTETIGGNRPEGTTSHKPTENFSYGQPPRDTSTSRDATTIRTIKEVDQARKMQELREKFLTGMTLAPDVPVSVQPNAQDTQNDKAAPASFKDMDVEPTRTMSSESHLHACHPNGSPPRDTKSKPRPYKRVHFHPTVVRSVPKPLCLDPVPAAAAAAADDVNMDLYDPPSPRAAPRPAGVFTEIPLSSPPHQGSLENDFVEVDVEELDGLDWEVINA</sequence>
<dbReference type="AlphaFoldDB" id="A0A9P6KWK3"/>
<evidence type="ECO:0000313" key="3">
    <source>
        <dbReference type="Proteomes" id="UP000756921"/>
    </source>
</evidence>
<dbReference type="EMBL" id="WJXW01000001">
    <property type="protein sequence ID" value="KAF9741562.1"/>
    <property type="molecule type" value="Genomic_DNA"/>
</dbReference>
<feature type="region of interest" description="Disordered" evidence="1">
    <location>
        <begin position="188"/>
        <end position="207"/>
    </location>
</feature>
<reference evidence="2" key="1">
    <citation type="journal article" date="2020" name="Mol. Plant Microbe Interact.">
        <title>Genome Sequence of the Biocontrol Agent Coniothyrium minitans strain Conio (IMI 134523).</title>
        <authorList>
            <person name="Patel D."/>
            <person name="Shittu T.A."/>
            <person name="Baroncelli R."/>
            <person name="Muthumeenakshi S."/>
            <person name="Osborne T.H."/>
            <person name="Janganan T.K."/>
            <person name="Sreenivasaprasad S."/>
        </authorList>
    </citation>
    <scope>NUCLEOTIDE SEQUENCE</scope>
    <source>
        <strain evidence="2">Conio</strain>
    </source>
</reference>
<evidence type="ECO:0000256" key="1">
    <source>
        <dbReference type="SAM" id="MobiDB-lite"/>
    </source>
</evidence>
<feature type="region of interest" description="Disordered" evidence="1">
    <location>
        <begin position="367"/>
        <end position="402"/>
    </location>
</feature>
<dbReference type="Proteomes" id="UP000756921">
    <property type="component" value="Unassembled WGS sequence"/>
</dbReference>
<comment type="caution">
    <text evidence="2">The sequence shown here is derived from an EMBL/GenBank/DDBJ whole genome shotgun (WGS) entry which is preliminary data.</text>
</comment>
<accession>A0A9P6KWK3</accession>
<feature type="region of interest" description="Disordered" evidence="1">
    <location>
        <begin position="1"/>
        <end position="171"/>
    </location>
</feature>
<feature type="compositionally biased region" description="Basic and acidic residues" evidence="1">
    <location>
        <begin position="130"/>
        <end position="140"/>
    </location>
</feature>
<evidence type="ECO:0000313" key="2">
    <source>
        <dbReference type="EMBL" id="KAF9741562.1"/>
    </source>
</evidence>
<gene>
    <name evidence="2" type="ORF">PMIN01_01101</name>
</gene>
<organism evidence="2 3">
    <name type="scientific">Paraphaeosphaeria minitans</name>
    <dbReference type="NCBI Taxonomy" id="565426"/>
    <lineage>
        <taxon>Eukaryota</taxon>
        <taxon>Fungi</taxon>
        <taxon>Dikarya</taxon>
        <taxon>Ascomycota</taxon>
        <taxon>Pezizomycotina</taxon>
        <taxon>Dothideomycetes</taxon>
        <taxon>Pleosporomycetidae</taxon>
        <taxon>Pleosporales</taxon>
        <taxon>Massarineae</taxon>
        <taxon>Didymosphaeriaceae</taxon>
        <taxon>Paraphaeosphaeria</taxon>
    </lineage>
</organism>
<keyword evidence="3" id="KW-1185">Reference proteome</keyword>
<name>A0A9P6KWK3_9PLEO</name>
<protein>
    <submittedName>
        <fullName evidence="2">Uncharacterized protein</fullName>
    </submittedName>
</protein>